<comment type="similarity">
    <text evidence="1">Belongs to the complex I 49 kDa subunit family.</text>
</comment>
<dbReference type="AlphaFoldDB" id="A0A222NSI3"/>
<dbReference type="InterPro" id="IPR014029">
    <property type="entry name" value="NADH_UbQ_OxRdtase_49kDa_CS"/>
</dbReference>
<sequence>MSLPLTRKDLMIVNMGPQHPSMHGVLRLIVTLDGEDVIDCEPILGYLHRGKEKIAENRTIRRGGDRKRDSRREREIVEGGREGDRKVI</sequence>
<keyword evidence="6" id="KW-0520">NAD</keyword>
<dbReference type="PROSITE" id="PS00535">
    <property type="entry name" value="COMPLEX1_49K"/>
    <property type="match status" value="1"/>
</dbReference>
<dbReference type="InterPro" id="IPR029014">
    <property type="entry name" value="NiFe-Hase_large"/>
</dbReference>
<dbReference type="SUPFAM" id="SSF56762">
    <property type="entry name" value="HydB/Nqo4-like"/>
    <property type="match status" value="1"/>
</dbReference>
<feature type="region of interest" description="Disordered" evidence="8">
    <location>
        <begin position="58"/>
        <end position="88"/>
    </location>
</feature>
<keyword evidence="9" id="KW-0934">Plastid</keyword>
<evidence type="ECO:0000313" key="9">
    <source>
        <dbReference type="EMBL" id="ASQ42441.1"/>
    </source>
</evidence>
<dbReference type="Gene3D" id="1.10.645.10">
    <property type="entry name" value="Cytochrome-c3 Hydrogenase, chain B"/>
    <property type="match status" value="1"/>
</dbReference>
<protein>
    <recommendedName>
        <fullName evidence="7">NAD(P)H dehydrogenase subunit H</fullName>
    </recommendedName>
</protein>
<evidence type="ECO:0000256" key="6">
    <source>
        <dbReference type="ARBA" id="ARBA00023027"/>
    </source>
</evidence>
<evidence type="ECO:0000256" key="7">
    <source>
        <dbReference type="ARBA" id="ARBA00031770"/>
    </source>
</evidence>
<accession>A0A222NSI3</accession>
<keyword evidence="5" id="KW-1278">Translocase</keyword>
<organism evidence="9">
    <name type="scientific">Piptatheropsis micrantha</name>
    <dbReference type="NCBI Taxonomy" id="487966"/>
    <lineage>
        <taxon>Eukaryota</taxon>
        <taxon>Viridiplantae</taxon>
        <taxon>Streptophyta</taxon>
        <taxon>Embryophyta</taxon>
        <taxon>Tracheophyta</taxon>
        <taxon>Spermatophyta</taxon>
        <taxon>Magnoliopsida</taxon>
        <taxon>Liliopsida</taxon>
        <taxon>Poales</taxon>
        <taxon>Poaceae</taxon>
        <taxon>BOP clade</taxon>
        <taxon>Pooideae</taxon>
        <taxon>Stipodae</taxon>
        <taxon>Stipeae</taxon>
        <taxon>Piptatheropsis</taxon>
    </lineage>
</organism>
<evidence type="ECO:0000256" key="2">
    <source>
        <dbReference type="ARBA" id="ARBA00022448"/>
    </source>
</evidence>
<dbReference type="GO" id="GO:0016651">
    <property type="term" value="F:oxidoreductase activity, acting on NAD(P)H"/>
    <property type="evidence" value="ECO:0007669"/>
    <property type="project" value="InterPro"/>
</dbReference>
<evidence type="ECO:0000256" key="1">
    <source>
        <dbReference type="ARBA" id="ARBA00005769"/>
    </source>
</evidence>
<dbReference type="PANTHER" id="PTHR11993:SF10">
    <property type="entry name" value="NADH DEHYDROGENASE [UBIQUINONE] IRON-SULFUR PROTEIN 2, MITOCHONDRIAL"/>
    <property type="match status" value="1"/>
</dbReference>
<keyword evidence="9" id="KW-0150">Chloroplast</keyword>
<evidence type="ECO:0000256" key="5">
    <source>
        <dbReference type="ARBA" id="ARBA00022967"/>
    </source>
</evidence>
<evidence type="ECO:0000256" key="8">
    <source>
        <dbReference type="SAM" id="MobiDB-lite"/>
    </source>
</evidence>
<keyword evidence="4" id="KW-0618">Plastoquinone</keyword>
<reference evidence="9" key="1">
    <citation type="submission" date="2017-05" db="EMBL/GenBank/DDBJ databases">
        <title>The circumscription of Ptilagrostis (Poaceae, Stipeae) based on comprehensive evidence.</title>
        <authorList>
            <person name="Zhang Z."/>
        </authorList>
    </citation>
    <scope>NUCLEOTIDE SEQUENCE</scope>
</reference>
<dbReference type="InterPro" id="IPR022885">
    <property type="entry name" value="NDH1_su_D/H"/>
</dbReference>
<evidence type="ECO:0000256" key="3">
    <source>
        <dbReference type="ARBA" id="ARBA00022857"/>
    </source>
</evidence>
<dbReference type="GO" id="GO:0009535">
    <property type="term" value="C:chloroplast thylakoid membrane"/>
    <property type="evidence" value="ECO:0007669"/>
    <property type="project" value="TreeGrafter"/>
</dbReference>
<dbReference type="EMBL" id="MF084114">
    <property type="protein sequence ID" value="ASQ42441.1"/>
    <property type="molecule type" value="Genomic_DNA"/>
</dbReference>
<dbReference type="PANTHER" id="PTHR11993">
    <property type="entry name" value="NADH-UBIQUINONE OXIDOREDUCTASE 49 KDA SUBUNIT"/>
    <property type="match status" value="1"/>
</dbReference>
<evidence type="ECO:0000256" key="4">
    <source>
        <dbReference type="ARBA" id="ARBA00022957"/>
    </source>
</evidence>
<keyword evidence="2" id="KW-0813">Transport</keyword>
<name>A0A222NSI3_9POAL</name>
<proteinExistence type="inferred from homology"/>
<geneLocation type="chloroplast" evidence="9"/>
<keyword evidence="3" id="KW-0521">NADP</keyword>